<dbReference type="InterPro" id="IPR036679">
    <property type="entry name" value="FlgN-like_sf"/>
</dbReference>
<keyword evidence="2" id="KW-0282">Flagellum</keyword>
<dbReference type="InterPro" id="IPR007809">
    <property type="entry name" value="FlgN-like"/>
</dbReference>
<keyword evidence="3" id="KW-1185">Reference proteome</keyword>
<dbReference type="Pfam" id="PF05130">
    <property type="entry name" value="FlgN"/>
    <property type="match status" value="1"/>
</dbReference>
<dbReference type="RefSeq" id="WP_175371476.1">
    <property type="nucleotide sequence ID" value="NZ_JABWCS010000205.1"/>
</dbReference>
<reference evidence="2" key="1">
    <citation type="submission" date="2020-06" db="EMBL/GenBank/DDBJ databases">
        <title>Paenibacillus sp. nov., isolated from soil.</title>
        <authorList>
            <person name="Seo Y.L."/>
        </authorList>
    </citation>
    <scope>NUCLEOTIDE SEQUENCE [LARGE SCALE GENOMIC DNA]</scope>
    <source>
        <strain evidence="2">JW14</strain>
    </source>
</reference>
<dbReference type="GO" id="GO:0044780">
    <property type="term" value="P:bacterial-type flagellum assembly"/>
    <property type="evidence" value="ECO:0007669"/>
    <property type="project" value="InterPro"/>
</dbReference>
<keyword evidence="2" id="KW-0966">Cell projection</keyword>
<dbReference type="Gene3D" id="1.20.58.300">
    <property type="entry name" value="FlgN-like"/>
    <property type="match status" value="1"/>
</dbReference>
<dbReference type="AlphaFoldDB" id="A0A850EMH2"/>
<evidence type="ECO:0000256" key="1">
    <source>
        <dbReference type="ARBA" id="ARBA00022795"/>
    </source>
</evidence>
<keyword evidence="1" id="KW-1005">Bacterial flagellum biogenesis</keyword>
<organism evidence="2 3">
    <name type="scientific">Paenibacillus agri</name>
    <dbReference type="NCBI Taxonomy" id="2744309"/>
    <lineage>
        <taxon>Bacteria</taxon>
        <taxon>Bacillati</taxon>
        <taxon>Bacillota</taxon>
        <taxon>Bacilli</taxon>
        <taxon>Bacillales</taxon>
        <taxon>Paenibacillaceae</taxon>
        <taxon>Paenibacillus</taxon>
    </lineage>
</organism>
<dbReference type="SUPFAM" id="SSF140566">
    <property type="entry name" value="FlgN-like"/>
    <property type="match status" value="1"/>
</dbReference>
<gene>
    <name evidence="2" type="ORF">HPT30_11230</name>
</gene>
<protein>
    <submittedName>
        <fullName evidence="2">Flagellar protein FlgN</fullName>
    </submittedName>
</protein>
<dbReference type="Proteomes" id="UP000564806">
    <property type="component" value="Unassembled WGS sequence"/>
</dbReference>
<comment type="caution">
    <text evidence="2">The sequence shown here is derived from an EMBL/GenBank/DDBJ whole genome shotgun (WGS) entry which is preliminary data.</text>
</comment>
<sequence>MALTTLIELLERLDEVHIQMLDLAATKKQAIMENKIEMLIQIINKESKQMKTIEQLEEERAQAIHAFLQGAGIRSNLKLNLSELSRLVFDLDDKQRLLHIQKKLAGTLQQLKEANALNQQLIQQSLSYIDFSIESMSYYSETEATYHHPAEKSGGVQRSGLFDTRA</sequence>
<keyword evidence="2" id="KW-0969">Cilium</keyword>
<dbReference type="EMBL" id="JABWCS010000205">
    <property type="protein sequence ID" value="NUU60919.1"/>
    <property type="molecule type" value="Genomic_DNA"/>
</dbReference>
<evidence type="ECO:0000313" key="2">
    <source>
        <dbReference type="EMBL" id="NUU60919.1"/>
    </source>
</evidence>
<name>A0A850EMH2_9BACL</name>
<evidence type="ECO:0000313" key="3">
    <source>
        <dbReference type="Proteomes" id="UP000564806"/>
    </source>
</evidence>
<proteinExistence type="predicted"/>
<accession>A0A850EMH2</accession>